<dbReference type="GO" id="GO:0016747">
    <property type="term" value="F:acyltransferase activity, transferring groups other than amino-acyl groups"/>
    <property type="evidence" value="ECO:0007669"/>
    <property type="project" value="InterPro"/>
</dbReference>
<dbReference type="KEGG" id="mmab:HQ865_09155"/>
<dbReference type="SUPFAM" id="SSF55729">
    <property type="entry name" value="Acyl-CoA N-acyltransferases (Nat)"/>
    <property type="match status" value="1"/>
</dbReference>
<dbReference type="PROSITE" id="PS51186">
    <property type="entry name" value="GNAT"/>
    <property type="match status" value="1"/>
</dbReference>
<reference evidence="2 3" key="1">
    <citation type="submission" date="2020-05" db="EMBL/GenBank/DDBJ databases">
        <title>Mucilaginibacter mali sp. nov.</title>
        <authorList>
            <person name="Kim H.S."/>
            <person name="Lee K.C."/>
            <person name="Suh M.K."/>
            <person name="Kim J.-S."/>
            <person name="Han K.-I."/>
            <person name="Eom M.K."/>
            <person name="Shin Y.K."/>
            <person name="Lee J.-S."/>
        </authorList>
    </citation>
    <scope>NUCLEOTIDE SEQUENCE [LARGE SCALE GENOMIC DNA]</scope>
    <source>
        <strain evidence="2 3">G2-14</strain>
    </source>
</reference>
<keyword evidence="3" id="KW-1185">Reference proteome</keyword>
<proteinExistence type="predicted"/>
<protein>
    <submittedName>
        <fullName evidence="2">GNAT family N-acetyltransferase</fullName>
    </submittedName>
</protein>
<dbReference type="InterPro" id="IPR016181">
    <property type="entry name" value="Acyl_CoA_acyltransferase"/>
</dbReference>
<evidence type="ECO:0000313" key="3">
    <source>
        <dbReference type="Proteomes" id="UP000505355"/>
    </source>
</evidence>
<dbReference type="Proteomes" id="UP000505355">
    <property type="component" value="Chromosome"/>
</dbReference>
<sequence>MSKPIDIYNIKRLSPDDIGDVCRLFKAVYHREQSIAFFRGKYNTAYMGIKYMGYIAYNQDGLPVAFYGALPCLLQHGNKKISTAQAADAMTHPDHRGRGLFLKLASLTVELCRENGIHTVFGFPNQNALPGYVDKLGWQVADTMDCFVIPVHRYNWEHKLKKLPMLRHLYTAYANKILKKYSVAQQGINNSALNEGFDGVYRTDDHFRYKTYSPTVVIRAKHALVWLKISNGLIIGDICLATNNFSRVMHTVLQLARRLGVKQVIFQSSPGTKLHGLFNERYWSAPSFQVIFKETGERLPLNRIKFTAADIDTF</sequence>
<feature type="domain" description="N-acetyltransferase" evidence="1">
    <location>
        <begin position="8"/>
        <end position="170"/>
    </location>
</feature>
<dbReference type="EMBL" id="CP054139">
    <property type="protein sequence ID" value="QKJ29916.1"/>
    <property type="molecule type" value="Genomic_DNA"/>
</dbReference>
<gene>
    <name evidence="2" type="ORF">HQ865_09155</name>
</gene>
<organism evidence="2 3">
    <name type="scientific">Mucilaginibacter mali</name>
    <dbReference type="NCBI Taxonomy" id="2740462"/>
    <lineage>
        <taxon>Bacteria</taxon>
        <taxon>Pseudomonadati</taxon>
        <taxon>Bacteroidota</taxon>
        <taxon>Sphingobacteriia</taxon>
        <taxon>Sphingobacteriales</taxon>
        <taxon>Sphingobacteriaceae</taxon>
        <taxon>Mucilaginibacter</taxon>
    </lineage>
</organism>
<evidence type="ECO:0000259" key="1">
    <source>
        <dbReference type="PROSITE" id="PS51186"/>
    </source>
</evidence>
<accession>A0A7D4UF61</accession>
<dbReference type="Pfam" id="PF13527">
    <property type="entry name" value="Acetyltransf_9"/>
    <property type="match status" value="1"/>
</dbReference>
<keyword evidence="2" id="KW-0808">Transferase</keyword>
<dbReference type="InterPro" id="IPR000182">
    <property type="entry name" value="GNAT_dom"/>
</dbReference>
<dbReference type="RefSeq" id="WP_173414606.1">
    <property type="nucleotide sequence ID" value="NZ_CP054139.1"/>
</dbReference>
<dbReference type="AlphaFoldDB" id="A0A7D4UF61"/>
<dbReference type="Gene3D" id="3.40.630.30">
    <property type="match status" value="1"/>
</dbReference>
<name>A0A7D4UF61_9SPHI</name>
<evidence type="ECO:0000313" key="2">
    <source>
        <dbReference type="EMBL" id="QKJ29916.1"/>
    </source>
</evidence>